<organism evidence="3 4">
    <name type="scientific">Oopsacas minuta</name>
    <dbReference type="NCBI Taxonomy" id="111878"/>
    <lineage>
        <taxon>Eukaryota</taxon>
        <taxon>Metazoa</taxon>
        <taxon>Porifera</taxon>
        <taxon>Hexactinellida</taxon>
        <taxon>Hexasterophora</taxon>
        <taxon>Lyssacinosida</taxon>
        <taxon>Leucopsacidae</taxon>
        <taxon>Oopsacas</taxon>
    </lineage>
</organism>
<dbReference type="CDD" id="cd15457">
    <property type="entry name" value="NADAR"/>
    <property type="match status" value="4"/>
</dbReference>
<feature type="domain" description="NADAR" evidence="2">
    <location>
        <begin position="565"/>
        <end position="705"/>
    </location>
</feature>
<feature type="region of interest" description="Disordered" evidence="1">
    <location>
        <begin position="159"/>
        <end position="186"/>
    </location>
</feature>
<sequence>MASSNIEPLVFTDTKDTDGHYHELVNANPNYPIVIKSILWLCVENYVQAQKFQGTPLATKIQKTYDTEQAKGLERNSAVLDFVRHDWHKIKDEVMLEGLRAKFTQHKDLKKLLLKTGSRQLIFKDSVAGSYWGKGSDGMGTNKLGQLLMRTRVELQGKKPNTYGTETGTNLEFRDSSPDPQYPDKPPKGSIYFHDDIYPFFEFSPYFPHEVRINGTKWPTVSHYYLGQRFAGSKLEVKIQECVSAGEAMKVAYCPDHQDFVRRDWKDVKDPVMKTGLKAKFIQFPEAKHLLLSTGYKRLVHHCTDTYWGDGLDGEGQNMLGNFLMDIRKDLQDKDSDVRPILQAIGASQQSPTKASIKSRQFAKLQRDVNTTIITTDKTNNYSCLSIYSEHPITLHHKRWPSVAHYYNAMKFEGTRLEDKIRGIATPEEVPYVAYQHREGVQKGWTEKRDKIMSQGLHTKFEQHHELREVLIGTGRSKLVFHSEEDPYYGDGGDGNGQNRLGVMLEDLRGELRHLATRQQEQTRSAYYRSPPIDPPSITRSVTSLPYHNPLHTFPDPTQPERLRFSAFDKTYSCFLPSSEHPIVTQDGRKWHTVEHFYHASKFHGGQFDEMISKEHSLEEVRKLVYSNMYQRQIRNDFNQVKDNYMLHGLRLKFEQHEGLRHFLVQTGNATLVYDTERDEYWGYGIAGSGKNRLGGLLMLVRKEFHELSRVEWDYKQRELRHLTPPSLHPTRTMTFAENPRDILDRYNPSHSRPALTNQQSFYDTHTSPPQHSPKHSYKPSLEHQESFVAHPTNKYDTFGNDSGANPFGFMPMRNMLADVEKTNNVYNDTSFGVSSPPRLDLNEQSFSVTDDFLISNRQRRTLGLTKQRSLSNPDLSDLYDLK</sequence>
<protein>
    <recommendedName>
        <fullName evidence="2">NADAR domain-containing protein</fullName>
    </recommendedName>
</protein>
<evidence type="ECO:0000256" key="1">
    <source>
        <dbReference type="SAM" id="MobiDB-lite"/>
    </source>
</evidence>
<dbReference type="Gene3D" id="1.10.357.40">
    <property type="entry name" value="YbiA-like"/>
    <property type="match status" value="4"/>
</dbReference>
<dbReference type="EMBL" id="JAKMXF010000288">
    <property type="protein sequence ID" value="KAI6653299.1"/>
    <property type="molecule type" value="Genomic_DNA"/>
</dbReference>
<dbReference type="Proteomes" id="UP001165289">
    <property type="component" value="Unassembled WGS sequence"/>
</dbReference>
<feature type="domain" description="NADAR" evidence="2">
    <location>
        <begin position="203"/>
        <end position="331"/>
    </location>
</feature>
<evidence type="ECO:0000313" key="4">
    <source>
        <dbReference type="Proteomes" id="UP001165289"/>
    </source>
</evidence>
<comment type="caution">
    <text evidence="3">The sequence shown here is derived from an EMBL/GenBank/DDBJ whole genome shotgun (WGS) entry which is preliminary data.</text>
</comment>
<dbReference type="InterPro" id="IPR037238">
    <property type="entry name" value="YbiA-like_sf"/>
</dbReference>
<feature type="domain" description="NADAR" evidence="2">
    <location>
        <begin position="379"/>
        <end position="513"/>
    </location>
</feature>
<dbReference type="InterPro" id="IPR012816">
    <property type="entry name" value="NADAR"/>
</dbReference>
<proteinExistence type="predicted"/>
<evidence type="ECO:0000313" key="3">
    <source>
        <dbReference type="EMBL" id="KAI6653299.1"/>
    </source>
</evidence>
<gene>
    <name evidence="3" type="ORF">LOD99_3823</name>
</gene>
<feature type="domain" description="NADAR" evidence="2">
    <location>
        <begin position="25"/>
        <end position="155"/>
    </location>
</feature>
<dbReference type="AlphaFoldDB" id="A0AAV7JXX6"/>
<accession>A0AAV7JXX6</accession>
<feature type="compositionally biased region" description="Polar residues" evidence="1">
    <location>
        <begin position="749"/>
        <end position="770"/>
    </location>
</feature>
<evidence type="ECO:0000259" key="2">
    <source>
        <dbReference type="Pfam" id="PF08719"/>
    </source>
</evidence>
<keyword evidence="4" id="KW-1185">Reference proteome</keyword>
<dbReference type="SUPFAM" id="SSF143990">
    <property type="entry name" value="YbiA-like"/>
    <property type="match status" value="4"/>
</dbReference>
<feature type="region of interest" description="Disordered" evidence="1">
    <location>
        <begin position="743"/>
        <end position="784"/>
    </location>
</feature>
<dbReference type="Pfam" id="PF08719">
    <property type="entry name" value="NADAR"/>
    <property type="match status" value="4"/>
</dbReference>
<name>A0AAV7JXX6_9METZ</name>
<reference evidence="3 4" key="1">
    <citation type="journal article" date="2023" name="BMC Biol.">
        <title>The compact genome of the sponge Oopsacas minuta (Hexactinellida) is lacking key metazoan core genes.</title>
        <authorList>
            <person name="Santini S."/>
            <person name="Schenkelaars Q."/>
            <person name="Jourda C."/>
            <person name="Duchesne M."/>
            <person name="Belahbib H."/>
            <person name="Rocher C."/>
            <person name="Selva M."/>
            <person name="Riesgo A."/>
            <person name="Vervoort M."/>
            <person name="Leys S.P."/>
            <person name="Kodjabachian L."/>
            <person name="Le Bivic A."/>
            <person name="Borchiellini C."/>
            <person name="Claverie J.M."/>
            <person name="Renard E."/>
        </authorList>
    </citation>
    <scope>NUCLEOTIDE SEQUENCE [LARGE SCALE GENOMIC DNA]</scope>
    <source>
        <strain evidence="3">SPO-2</strain>
    </source>
</reference>
<dbReference type="NCBIfam" id="TIGR02464">
    <property type="entry name" value="ribofla_fusion"/>
    <property type="match status" value="4"/>
</dbReference>